<feature type="chain" id="PRO_5036260551" evidence="2">
    <location>
        <begin position="24"/>
        <end position="114"/>
    </location>
</feature>
<dbReference type="EMBL" id="HBUE01267191">
    <property type="protein sequence ID" value="CAG6562111.1"/>
    <property type="molecule type" value="Transcribed_RNA"/>
</dbReference>
<reference evidence="3" key="1">
    <citation type="submission" date="2021-05" db="EMBL/GenBank/DDBJ databases">
        <authorList>
            <person name="Alioto T."/>
            <person name="Alioto T."/>
            <person name="Gomez Garrido J."/>
        </authorList>
    </citation>
    <scope>NUCLEOTIDE SEQUENCE</scope>
</reference>
<feature type="transmembrane region" description="Helical" evidence="1">
    <location>
        <begin position="51"/>
        <end position="75"/>
    </location>
</feature>
<keyword evidence="1" id="KW-0812">Transmembrane</keyword>
<keyword evidence="1" id="KW-0472">Membrane</keyword>
<evidence type="ECO:0000256" key="2">
    <source>
        <dbReference type="SAM" id="SignalP"/>
    </source>
</evidence>
<evidence type="ECO:0000256" key="1">
    <source>
        <dbReference type="SAM" id="Phobius"/>
    </source>
</evidence>
<sequence>MSVIACVLVCLLICLVLHLECSGSSVAIGCDGDDDDADALATSRRPQQTHTHAHICIILLLVFQFWLFTFFCALIDCFRGDFFGFITLIFFAEGCYFISFPFFFWFALLVFGKF</sequence>
<keyword evidence="1" id="KW-1133">Transmembrane helix</keyword>
<proteinExistence type="predicted"/>
<organism evidence="3">
    <name type="scientific">Culex pipiens</name>
    <name type="common">House mosquito</name>
    <dbReference type="NCBI Taxonomy" id="7175"/>
    <lineage>
        <taxon>Eukaryota</taxon>
        <taxon>Metazoa</taxon>
        <taxon>Ecdysozoa</taxon>
        <taxon>Arthropoda</taxon>
        <taxon>Hexapoda</taxon>
        <taxon>Insecta</taxon>
        <taxon>Pterygota</taxon>
        <taxon>Neoptera</taxon>
        <taxon>Endopterygota</taxon>
        <taxon>Diptera</taxon>
        <taxon>Nematocera</taxon>
        <taxon>Culicoidea</taxon>
        <taxon>Culicidae</taxon>
        <taxon>Culicinae</taxon>
        <taxon>Culicini</taxon>
        <taxon>Culex</taxon>
        <taxon>Culex</taxon>
    </lineage>
</organism>
<feature type="signal peptide" evidence="2">
    <location>
        <begin position="1"/>
        <end position="23"/>
    </location>
</feature>
<protein>
    <submittedName>
        <fullName evidence="3">(northern house mosquito) hypothetical protein</fullName>
    </submittedName>
</protein>
<dbReference type="AlphaFoldDB" id="A0A8D8DE39"/>
<evidence type="ECO:0000313" key="3">
    <source>
        <dbReference type="EMBL" id="CAG6510707.1"/>
    </source>
</evidence>
<name>A0A8D8DE39_CULPI</name>
<dbReference type="EMBL" id="HBUE01161998">
    <property type="protein sequence ID" value="CAG6510707.1"/>
    <property type="molecule type" value="Transcribed_RNA"/>
</dbReference>
<accession>A0A8D8DE39</accession>
<feature type="transmembrane region" description="Helical" evidence="1">
    <location>
        <begin position="82"/>
        <end position="111"/>
    </location>
</feature>
<keyword evidence="2" id="KW-0732">Signal</keyword>